<organism evidence="2 3">
    <name type="scientific">Variovorax gossypii</name>
    <dbReference type="NCBI Taxonomy" id="1679495"/>
    <lineage>
        <taxon>Bacteria</taxon>
        <taxon>Pseudomonadati</taxon>
        <taxon>Pseudomonadota</taxon>
        <taxon>Betaproteobacteria</taxon>
        <taxon>Burkholderiales</taxon>
        <taxon>Comamonadaceae</taxon>
        <taxon>Variovorax</taxon>
    </lineage>
</organism>
<accession>A0A3S0IW22</accession>
<keyword evidence="3" id="KW-1185">Reference proteome</keyword>
<dbReference type="PROSITE" id="PS51257">
    <property type="entry name" value="PROKAR_LIPOPROTEIN"/>
    <property type="match status" value="1"/>
</dbReference>
<name>A0A3S0IW22_9BURK</name>
<reference evidence="2 3" key="1">
    <citation type="submission" date="2018-12" db="EMBL/GenBank/DDBJ databases">
        <title>The genome of Variovorax gossypii DSM 100435.</title>
        <authorList>
            <person name="Gao J."/>
            <person name="Sun J."/>
        </authorList>
    </citation>
    <scope>NUCLEOTIDE SEQUENCE [LARGE SCALE GENOMIC DNA]</scope>
    <source>
        <strain evidence="2 3">DSM 100435</strain>
    </source>
</reference>
<dbReference type="AlphaFoldDB" id="A0A3S0IW22"/>
<protein>
    <recommendedName>
        <fullName evidence="4">Lipoprotein</fullName>
    </recommendedName>
</protein>
<feature type="region of interest" description="Disordered" evidence="1">
    <location>
        <begin position="31"/>
        <end position="57"/>
    </location>
</feature>
<evidence type="ECO:0000313" key="2">
    <source>
        <dbReference type="EMBL" id="RTQ30685.1"/>
    </source>
</evidence>
<evidence type="ECO:0000313" key="3">
    <source>
        <dbReference type="Proteomes" id="UP000267418"/>
    </source>
</evidence>
<comment type="caution">
    <text evidence="2">The sequence shown here is derived from an EMBL/GenBank/DDBJ whole genome shotgun (WGS) entry which is preliminary data.</text>
</comment>
<proteinExistence type="predicted"/>
<gene>
    <name evidence="2" type="ORF">EJP69_28810</name>
</gene>
<sequence>MKLKLVLTAVAAAVLVACGGGGGGGGGFSSLPMGSVAPPDSGSTPAPSPAPSPAPAPAAAARTYMYEALSPAADKDAFLGHLNAEGARSFRFLTSLAFVSGQNVSTVETYVKDGSASYVYELLDTTTNRSAFQAQLDAQGARGFRWAGSYAVGGASVTLYRKDDAGTYSYVLTTASSSSAGFLQEANAQGANGYLNLAPGFMVGTETVAIYEKGSAGRARYVYEFPSSPGSDADLWAQLNGQGARGFRFRSPYSFSDRSGLLYVQDGSQSSTFSFSALDPAEGSAKWMEQVNAQGAQGHGLIGDYMMPSGQAKNLFFAAANCAGELCNSTSLFGR</sequence>
<evidence type="ECO:0008006" key="4">
    <source>
        <dbReference type="Google" id="ProtNLM"/>
    </source>
</evidence>
<evidence type="ECO:0000256" key="1">
    <source>
        <dbReference type="SAM" id="MobiDB-lite"/>
    </source>
</evidence>
<dbReference type="RefSeq" id="WP_126473819.1">
    <property type="nucleotide sequence ID" value="NZ_RXOE01000012.1"/>
</dbReference>
<dbReference type="Proteomes" id="UP000267418">
    <property type="component" value="Unassembled WGS sequence"/>
</dbReference>
<dbReference type="EMBL" id="RXOE01000012">
    <property type="protein sequence ID" value="RTQ30685.1"/>
    <property type="molecule type" value="Genomic_DNA"/>
</dbReference>
<dbReference type="OrthoDB" id="8998138at2"/>
<feature type="compositionally biased region" description="Pro residues" evidence="1">
    <location>
        <begin position="46"/>
        <end position="56"/>
    </location>
</feature>